<dbReference type="NCBIfam" id="NF001684">
    <property type="entry name" value="PRK00443.1-4"/>
    <property type="match status" value="1"/>
</dbReference>
<gene>
    <name evidence="4 6" type="primary">nagB</name>
    <name evidence="6" type="ORF">JW646_02795</name>
</gene>
<dbReference type="Pfam" id="PF01182">
    <property type="entry name" value="Glucosamine_iso"/>
    <property type="match status" value="1"/>
</dbReference>
<feature type="active site" description="For ring-opening step" evidence="4">
    <location>
        <position position="143"/>
    </location>
</feature>
<evidence type="ECO:0000313" key="6">
    <source>
        <dbReference type="EMBL" id="UEL48397.1"/>
    </source>
</evidence>
<evidence type="ECO:0000256" key="3">
    <source>
        <dbReference type="ARBA" id="ARBA00023277"/>
    </source>
</evidence>
<dbReference type="SUPFAM" id="SSF100950">
    <property type="entry name" value="NagB/RpiA/CoA transferase-like"/>
    <property type="match status" value="1"/>
</dbReference>
<evidence type="ECO:0000256" key="2">
    <source>
        <dbReference type="ARBA" id="ARBA00022801"/>
    </source>
</evidence>
<dbReference type="AlphaFoldDB" id="A0AAX2ZL58"/>
<dbReference type="Gene3D" id="3.40.50.1360">
    <property type="match status" value="1"/>
</dbReference>
<dbReference type="CDD" id="cd01399">
    <property type="entry name" value="GlcN6P_deaminase"/>
    <property type="match status" value="1"/>
</dbReference>
<keyword evidence="3 4" id="KW-0119">Carbohydrate metabolism</keyword>
<feature type="active site" description="Proton acceptor; for ring-opening step" evidence="4">
    <location>
        <position position="138"/>
    </location>
</feature>
<dbReference type="GO" id="GO:0006043">
    <property type="term" value="P:glucosamine catabolic process"/>
    <property type="evidence" value="ECO:0007669"/>
    <property type="project" value="TreeGrafter"/>
</dbReference>
<keyword evidence="2 4" id="KW-0378">Hydrolase</keyword>
<sequence length="256" mass="28787">MRIIVCENYESLSKKAAQIVGSQMILEPKSVLGLATGSTPIGMYKNLIKMYEEGLIDFSKIKTFNLDEYYKLPIDNDQSYHYFMDKNLFNHININRENIYIPNGMSDDIKAECVSYDQLIDNNGGIDIQVLGIGNNAHIGFNEPTINFKKGTHVVTLDESTRQANARFFNSLDDVPTKAITMGTGSIFKSRKILLLASGQNKAEAIYNTVHGKITPEVPSSILQLHKDVIIILDKEAASRLNENDYELIKEYAKVK</sequence>
<dbReference type="EMBL" id="CP081135">
    <property type="protein sequence ID" value="UEL48397.1"/>
    <property type="molecule type" value="Genomic_DNA"/>
</dbReference>
<keyword evidence="7" id="KW-1185">Reference proteome</keyword>
<dbReference type="InterPro" id="IPR004547">
    <property type="entry name" value="Glucosamine6P_isomerase"/>
</dbReference>
<dbReference type="HAMAP" id="MF_01241">
    <property type="entry name" value="GlcN6P_deamin"/>
    <property type="match status" value="1"/>
</dbReference>
<dbReference type="GO" id="GO:0042802">
    <property type="term" value="F:identical protein binding"/>
    <property type="evidence" value="ECO:0007669"/>
    <property type="project" value="TreeGrafter"/>
</dbReference>
<comment type="pathway">
    <text evidence="4">Amino-sugar metabolism; N-acetylneuraminate degradation; D-fructose 6-phosphate from N-acetylneuraminate: step 5/5.</text>
</comment>
<dbReference type="InterPro" id="IPR037171">
    <property type="entry name" value="NagB/RpiA_transferase-like"/>
</dbReference>
<dbReference type="GO" id="GO:0006046">
    <property type="term" value="P:N-acetylglucosamine catabolic process"/>
    <property type="evidence" value="ECO:0007669"/>
    <property type="project" value="UniProtKB-UniRule"/>
</dbReference>
<dbReference type="GO" id="GO:0019262">
    <property type="term" value="P:N-acetylneuraminate catabolic process"/>
    <property type="evidence" value="ECO:0007669"/>
    <property type="project" value="UniProtKB-UniRule"/>
</dbReference>
<evidence type="ECO:0000256" key="4">
    <source>
        <dbReference type="HAMAP-Rule" id="MF_01241"/>
    </source>
</evidence>
<evidence type="ECO:0000259" key="5">
    <source>
        <dbReference type="Pfam" id="PF01182"/>
    </source>
</evidence>
<dbReference type="GO" id="GO:0004342">
    <property type="term" value="F:glucosamine-6-phosphate deaminase activity"/>
    <property type="evidence" value="ECO:0007669"/>
    <property type="project" value="UniProtKB-UniRule"/>
</dbReference>
<dbReference type="Proteomes" id="UP001198983">
    <property type="component" value="Chromosome"/>
</dbReference>
<feature type="active site" description="For ring-opening step" evidence="4">
    <location>
        <position position="136"/>
    </location>
</feature>
<dbReference type="RefSeq" id="WP_228416515.1">
    <property type="nucleotide sequence ID" value="NZ_CP081135.1"/>
</dbReference>
<dbReference type="GO" id="GO:0005737">
    <property type="term" value="C:cytoplasm"/>
    <property type="evidence" value="ECO:0007669"/>
    <property type="project" value="TreeGrafter"/>
</dbReference>
<protein>
    <recommendedName>
        <fullName evidence="4">Glucosamine-6-phosphate deaminase</fullName>
        <ecNumber evidence="4">3.5.99.6</ecNumber>
    </recommendedName>
    <alternativeName>
        <fullName evidence="4">GlcN6P deaminase</fullName>
        <shortName evidence="4">GNPDA</shortName>
    </alternativeName>
    <alternativeName>
        <fullName evidence="4">Glucosamine-6-phosphate isomerase</fullName>
    </alternativeName>
</protein>
<comment type="similarity">
    <text evidence="4">Belongs to the glucosamine/galactosamine-6-phosphate isomerase family. NagB subfamily.</text>
</comment>
<accession>A0AAX2ZL58</accession>
<feature type="active site" description="Proton acceptor; for enolization step" evidence="4">
    <location>
        <position position="67"/>
    </location>
</feature>
<dbReference type="EC" id="3.5.99.6" evidence="4"/>
<comment type="function">
    <text evidence="4">Catalyzes the reversible isomerization-deamination of glucosamine 6-phosphate (GlcN6P) to form fructose 6-phosphate (Fru6P) and ammonium ion.</text>
</comment>
<evidence type="ECO:0000256" key="1">
    <source>
        <dbReference type="ARBA" id="ARBA00000644"/>
    </source>
</evidence>
<feature type="domain" description="Glucosamine/galactosamine-6-phosphate isomerase" evidence="5">
    <location>
        <begin position="29"/>
        <end position="226"/>
    </location>
</feature>
<dbReference type="GO" id="GO:0005975">
    <property type="term" value="P:carbohydrate metabolic process"/>
    <property type="evidence" value="ECO:0007669"/>
    <property type="project" value="InterPro"/>
</dbReference>
<evidence type="ECO:0000313" key="7">
    <source>
        <dbReference type="Proteomes" id="UP001198983"/>
    </source>
</evidence>
<comment type="catalytic activity">
    <reaction evidence="1 4">
        <text>alpha-D-glucosamine 6-phosphate + H2O = beta-D-fructose 6-phosphate + NH4(+)</text>
        <dbReference type="Rhea" id="RHEA:12172"/>
        <dbReference type="ChEBI" id="CHEBI:15377"/>
        <dbReference type="ChEBI" id="CHEBI:28938"/>
        <dbReference type="ChEBI" id="CHEBI:57634"/>
        <dbReference type="ChEBI" id="CHEBI:75989"/>
        <dbReference type="EC" id="3.5.99.6"/>
    </reaction>
</comment>
<comment type="caution">
    <text evidence="4">Lacks conserved residue(s) required for the propagation of feature annotation.</text>
</comment>
<dbReference type="PANTHER" id="PTHR11280:SF5">
    <property type="entry name" value="GLUCOSAMINE-6-PHOSPHATE ISOMERASE"/>
    <property type="match status" value="1"/>
</dbReference>
<dbReference type="FunFam" id="3.40.50.1360:FF:000003">
    <property type="entry name" value="Glucosamine-6-phosphate deaminase"/>
    <property type="match status" value="1"/>
</dbReference>
<organism evidence="6 7">
    <name type="scientific">Terrisporobacter hibernicus</name>
    <dbReference type="NCBI Taxonomy" id="2813371"/>
    <lineage>
        <taxon>Bacteria</taxon>
        <taxon>Bacillati</taxon>
        <taxon>Bacillota</taxon>
        <taxon>Clostridia</taxon>
        <taxon>Peptostreptococcales</taxon>
        <taxon>Peptostreptococcaceae</taxon>
        <taxon>Terrisporobacter</taxon>
    </lineage>
</organism>
<proteinExistence type="inferred from homology"/>
<dbReference type="PANTHER" id="PTHR11280">
    <property type="entry name" value="GLUCOSAMINE-6-PHOSPHATE ISOMERASE"/>
    <property type="match status" value="1"/>
</dbReference>
<dbReference type="NCBIfam" id="TIGR00502">
    <property type="entry name" value="nagB"/>
    <property type="match status" value="1"/>
</dbReference>
<reference evidence="6 7" key="1">
    <citation type="journal article" date="2023" name="Int. J. Syst. Evol. Microbiol.">
        <title>Terrisporobacter hibernicus sp. nov., isolated from bovine faeces in Northern Ireland.</title>
        <authorList>
            <person name="Mitchell M."/>
            <person name="Nguyen S.V."/>
            <person name="Connor M."/>
            <person name="Fairley D.J."/>
            <person name="Donoghue O."/>
            <person name="Marshall H."/>
            <person name="Koolman L."/>
            <person name="McMullan G."/>
            <person name="Schaffer K.E."/>
            <person name="McGrath J.W."/>
            <person name="Fanning S."/>
        </authorList>
    </citation>
    <scope>NUCLEOTIDE SEQUENCE [LARGE SCALE GENOMIC DNA]</scope>
    <source>
        <strain evidence="6 7">MCA3</strain>
    </source>
</reference>
<name>A0AAX2ZL58_9FIRM</name>
<dbReference type="KEGG" id="tem:JW646_02795"/>
<dbReference type="InterPro" id="IPR006148">
    <property type="entry name" value="Glc/Gal-6P_isomerase"/>
</dbReference>